<dbReference type="InterPro" id="IPR007941">
    <property type="entry name" value="DUF726"/>
</dbReference>
<evidence type="ECO:0000313" key="9">
    <source>
        <dbReference type="Proteomes" id="UP001196530"/>
    </source>
</evidence>
<comment type="subcellular location">
    <subcellularLocation>
        <location evidence="1">Membrane</location>
        <topology evidence="1">Multi-pass membrane protein</topology>
    </subcellularLocation>
</comment>
<keyword evidence="3 7" id="KW-0812">Transmembrane</keyword>
<feature type="transmembrane region" description="Helical" evidence="7">
    <location>
        <begin position="427"/>
        <end position="447"/>
    </location>
</feature>
<keyword evidence="5 7" id="KW-0472">Membrane</keyword>
<evidence type="ECO:0000256" key="3">
    <source>
        <dbReference type="ARBA" id="ARBA00022692"/>
    </source>
</evidence>
<comment type="similarity">
    <text evidence="2">Belongs to the TMCO4 family.</text>
</comment>
<evidence type="ECO:0000256" key="7">
    <source>
        <dbReference type="SAM" id="Phobius"/>
    </source>
</evidence>
<evidence type="ECO:0000313" key="8">
    <source>
        <dbReference type="EMBL" id="KAG7816034.1"/>
    </source>
</evidence>
<name>A0AAN6DBY3_PICAN</name>
<proteinExistence type="inferred from homology"/>
<dbReference type="Proteomes" id="UP001196530">
    <property type="component" value="Unassembled WGS sequence"/>
</dbReference>
<comment type="caution">
    <text evidence="8">The sequence shown here is derived from an EMBL/GenBank/DDBJ whole genome shotgun (WGS) entry which is preliminary data.</text>
</comment>
<reference evidence="8" key="1">
    <citation type="journal article" date="2021" name="G3 (Bethesda)">
        <title>Genomic diversity, chromosomal rearrangements, and interspecies hybridization in the ogataea polymorpha species complex.</title>
        <authorList>
            <person name="Hanson S.J."/>
            <person name="Cinneide E.O."/>
            <person name="Salzberg L.I."/>
            <person name="Wolfe K.H."/>
            <person name="McGowan J."/>
            <person name="Fitzpatrick D.A."/>
            <person name="Matlin K."/>
        </authorList>
    </citation>
    <scope>NUCLEOTIDE SEQUENCE</scope>
    <source>
        <strain evidence="8">61-244</strain>
    </source>
</reference>
<feature type="compositionally biased region" description="Basic and acidic residues" evidence="6">
    <location>
        <begin position="880"/>
        <end position="889"/>
    </location>
</feature>
<evidence type="ECO:0008006" key="10">
    <source>
        <dbReference type="Google" id="ProtNLM"/>
    </source>
</evidence>
<evidence type="ECO:0000256" key="6">
    <source>
        <dbReference type="SAM" id="MobiDB-lite"/>
    </source>
</evidence>
<dbReference type="GeneID" id="66129051"/>
<evidence type="ECO:0000256" key="4">
    <source>
        <dbReference type="ARBA" id="ARBA00022989"/>
    </source>
</evidence>
<dbReference type="EMBL" id="JAHLUX010000012">
    <property type="protein sequence ID" value="KAG7816034.1"/>
    <property type="molecule type" value="Genomic_DNA"/>
</dbReference>
<evidence type="ECO:0000256" key="1">
    <source>
        <dbReference type="ARBA" id="ARBA00004141"/>
    </source>
</evidence>
<feature type="compositionally biased region" description="Basic and acidic residues" evidence="6">
    <location>
        <begin position="853"/>
        <end position="867"/>
    </location>
</feature>
<dbReference type="AlphaFoldDB" id="A0AAN6DBY3"/>
<dbReference type="InterPro" id="IPR029058">
    <property type="entry name" value="AB_hydrolase_fold"/>
</dbReference>
<dbReference type="GO" id="GO:0016020">
    <property type="term" value="C:membrane"/>
    <property type="evidence" value="ECO:0007669"/>
    <property type="project" value="UniProtKB-SubCell"/>
</dbReference>
<dbReference type="SUPFAM" id="SSF53474">
    <property type="entry name" value="alpha/beta-Hydrolases"/>
    <property type="match status" value="1"/>
</dbReference>
<dbReference type="RefSeq" id="XP_043057587.1">
    <property type="nucleotide sequence ID" value="XM_043205762.1"/>
</dbReference>
<evidence type="ECO:0000256" key="5">
    <source>
        <dbReference type="ARBA" id="ARBA00023136"/>
    </source>
</evidence>
<feature type="transmembrane region" description="Helical" evidence="7">
    <location>
        <begin position="387"/>
        <end position="415"/>
    </location>
</feature>
<feature type="compositionally biased region" description="Polar residues" evidence="6">
    <location>
        <begin position="813"/>
        <end position="827"/>
    </location>
</feature>
<accession>A0AAN6DBY3</accession>
<sequence>MTTVPRDTSDQTDETDFVEFCLAGDSVTVVDHGVASIESAADDADVLETPAHKDDGSFHSTSDDEEWKEMDIQVNHDDIYNIRGEKIETFVQSAETIDNKAEASQGYTRISAQEEAAKYLEMNEKFDFLFQNENSNLRRLRNGDGGSDETVDETVDETIDETIDSSATQLEEQLYSTRAMLTEPQKVAYAALVKLIIFRLHLELSLLRGSGSSSIYKKIAVAQKSFTRWSMGVMAQLYDHLGIREGAEREMIEKLSCHGIEASDLVGWLNTNLTLDNRLRPETVRTIGVDASKATLDIDIRWTLICDLFLVLLESSTYDARSRTLLLQFAASIGLDQLAVFQFERRITDALEMEASMARLNNSQVWDEKDILAEHRRKYRKQKLVKIGFATVAGGLVIGLSAGMLAPVIGAGLAAGLTTVGIGGTSGFLAGTAGTTIITSTGVLTGMRIGNKGMGRRVGAVNTFEFKPLHNTGRVNLVVTVSGWMSGKLDDVRLPFSTIDPVMGDLYSLLWEPEMLTSMGQTINILASEVLTQSIQQILGSTILITLMAAVQLPMMLSKLGYLLDNPWNVSLDRAWSAGLVLADTLRRGKLGFRPITLVGFSLGARVIYSCLLDLAKRGDYGLVENVYLFGSPFVVKQDQVAMARSVVSGRFVNGYSKKDWILGYLFRATSGGLSRVAGLSPVDEVENFNCSELVHGHMEYRKVMPKLMKEMGWEVLNEEFVEIDQPDEEETRRQRKLVQDFEQAAKKREGGKSRRWYDKLFRKNNKEWWEMYEEGVKEEEQKQELFDVDELAKQVEEIAKEAHTEPENGQLKQFNLKTPPTGQSFDSGERRTVSPFNMTVVKPEPEPAPEAAEYRPFKLSERRKPSGSENARLNLNAVETEKAKKEEPTNIYDDEDEFPTDERNLEITFV</sequence>
<dbReference type="PANTHER" id="PTHR17920">
    <property type="entry name" value="TRANSMEMBRANE AND COILED-COIL DOMAIN-CONTAINING PROTEIN 4 TMCO4"/>
    <property type="match status" value="1"/>
</dbReference>
<dbReference type="Pfam" id="PF05277">
    <property type="entry name" value="DUF726"/>
    <property type="match status" value="1"/>
</dbReference>
<organism evidence="8 9">
    <name type="scientific">Pichia angusta</name>
    <name type="common">Yeast</name>
    <name type="synonym">Hansenula polymorpha</name>
    <dbReference type="NCBI Taxonomy" id="870730"/>
    <lineage>
        <taxon>Eukaryota</taxon>
        <taxon>Fungi</taxon>
        <taxon>Dikarya</taxon>
        <taxon>Ascomycota</taxon>
        <taxon>Saccharomycotina</taxon>
        <taxon>Pichiomycetes</taxon>
        <taxon>Pichiales</taxon>
        <taxon>Pichiaceae</taxon>
        <taxon>Ogataea</taxon>
    </lineage>
</organism>
<feature type="transmembrane region" description="Helical" evidence="7">
    <location>
        <begin position="538"/>
        <end position="557"/>
    </location>
</feature>
<feature type="region of interest" description="Disordered" evidence="6">
    <location>
        <begin position="813"/>
        <end position="901"/>
    </location>
</feature>
<protein>
    <recommendedName>
        <fullName evidence="10">DUF726-domain-containing protein</fullName>
    </recommendedName>
</protein>
<keyword evidence="4 7" id="KW-1133">Transmembrane helix</keyword>
<evidence type="ECO:0000256" key="2">
    <source>
        <dbReference type="ARBA" id="ARBA00009824"/>
    </source>
</evidence>
<dbReference type="PANTHER" id="PTHR17920:SF3">
    <property type="entry name" value="TRANSMEMBRANE AND COILED-COIL DOMAIN-CONTAINING PROTEIN 4"/>
    <property type="match status" value="1"/>
</dbReference>
<gene>
    <name evidence="8" type="ORF">KL928_005000</name>
</gene>